<dbReference type="GO" id="GO:0006351">
    <property type="term" value="P:DNA-templated transcription"/>
    <property type="evidence" value="ECO:0007669"/>
    <property type="project" value="InterPro"/>
</dbReference>
<gene>
    <name evidence="7" type="primary">POLR3B_1</name>
    <name evidence="7" type="ORF">AVEN_233585_1</name>
</gene>
<dbReference type="Gene3D" id="3.90.1100.10">
    <property type="match status" value="1"/>
</dbReference>
<organism evidence="7 8">
    <name type="scientific">Araneus ventricosus</name>
    <name type="common">Orbweaver spider</name>
    <name type="synonym">Epeira ventricosa</name>
    <dbReference type="NCBI Taxonomy" id="182803"/>
    <lineage>
        <taxon>Eukaryota</taxon>
        <taxon>Metazoa</taxon>
        <taxon>Ecdysozoa</taxon>
        <taxon>Arthropoda</taxon>
        <taxon>Chelicerata</taxon>
        <taxon>Arachnida</taxon>
        <taxon>Araneae</taxon>
        <taxon>Araneomorphae</taxon>
        <taxon>Entelegynae</taxon>
        <taxon>Araneoidea</taxon>
        <taxon>Araneidae</taxon>
        <taxon>Araneus</taxon>
    </lineage>
</organism>
<dbReference type="InterPro" id="IPR007644">
    <property type="entry name" value="RNA_pol_bsu_protrusion"/>
</dbReference>
<evidence type="ECO:0000313" key="7">
    <source>
        <dbReference type="EMBL" id="GBM67401.1"/>
    </source>
</evidence>
<dbReference type="OrthoDB" id="6429969at2759"/>
<reference evidence="7 8" key="1">
    <citation type="journal article" date="2019" name="Sci. Rep.">
        <title>Orb-weaving spider Araneus ventricosus genome elucidates the spidroin gene catalogue.</title>
        <authorList>
            <person name="Kono N."/>
            <person name="Nakamura H."/>
            <person name="Ohtoshi R."/>
            <person name="Moran D.A.P."/>
            <person name="Shinohara A."/>
            <person name="Yoshida Y."/>
            <person name="Fujiwara M."/>
            <person name="Mori M."/>
            <person name="Tomita M."/>
            <person name="Arakawa K."/>
        </authorList>
    </citation>
    <scope>NUCLEOTIDE SEQUENCE [LARGE SCALE GENOMIC DNA]</scope>
</reference>
<dbReference type="SUPFAM" id="SSF64484">
    <property type="entry name" value="beta and beta-prime subunits of DNA dependent RNA-polymerase"/>
    <property type="match status" value="1"/>
</dbReference>
<evidence type="ECO:0000256" key="3">
    <source>
        <dbReference type="ARBA" id="ARBA00022679"/>
    </source>
</evidence>
<dbReference type="GO" id="GO:0000428">
    <property type="term" value="C:DNA-directed RNA polymerase complex"/>
    <property type="evidence" value="ECO:0007669"/>
    <property type="project" value="UniProtKB-KW"/>
</dbReference>
<keyword evidence="3" id="KW-0808">Transferase</keyword>
<evidence type="ECO:0000256" key="4">
    <source>
        <dbReference type="ARBA" id="ARBA00022695"/>
    </source>
</evidence>
<feature type="domain" description="RNA polymerase beta subunit protrusion" evidence="6">
    <location>
        <begin position="35"/>
        <end position="100"/>
    </location>
</feature>
<keyword evidence="5" id="KW-0804">Transcription</keyword>
<keyword evidence="2 7" id="KW-0240">DNA-directed RNA polymerase</keyword>
<proteinExistence type="predicted"/>
<evidence type="ECO:0000256" key="2">
    <source>
        <dbReference type="ARBA" id="ARBA00022478"/>
    </source>
</evidence>
<sequence>MTDFIRDVTPENIGAPIKAIKDKAKLVPAFLKTKGLVKQHIGSFDHFINVEIKKIIKANQKIVSDVDPAFQIKYLSINLGELAVDESYQEQKLITPHMVVLKHFKFILLELFSYDDRLNIILAQLV</sequence>
<dbReference type="Proteomes" id="UP000499080">
    <property type="component" value="Unassembled WGS sequence"/>
</dbReference>
<dbReference type="AlphaFoldDB" id="A0A4Y2HPW6"/>
<evidence type="ECO:0000313" key="8">
    <source>
        <dbReference type="Proteomes" id="UP000499080"/>
    </source>
</evidence>
<evidence type="ECO:0000256" key="1">
    <source>
        <dbReference type="ARBA" id="ARBA00012418"/>
    </source>
</evidence>
<evidence type="ECO:0000259" key="6">
    <source>
        <dbReference type="Pfam" id="PF04563"/>
    </source>
</evidence>
<name>A0A4Y2HPW6_ARAVE</name>
<comment type="caution">
    <text evidence="7">The sequence shown here is derived from an EMBL/GenBank/DDBJ whole genome shotgun (WGS) entry which is preliminary data.</text>
</comment>
<dbReference type="EMBL" id="BGPR01002081">
    <property type="protein sequence ID" value="GBM67401.1"/>
    <property type="molecule type" value="Genomic_DNA"/>
</dbReference>
<dbReference type="GO" id="GO:0003677">
    <property type="term" value="F:DNA binding"/>
    <property type="evidence" value="ECO:0007669"/>
    <property type="project" value="InterPro"/>
</dbReference>
<keyword evidence="8" id="KW-1185">Reference proteome</keyword>
<accession>A0A4Y2HPW6</accession>
<evidence type="ECO:0000256" key="5">
    <source>
        <dbReference type="ARBA" id="ARBA00023163"/>
    </source>
</evidence>
<protein>
    <recommendedName>
        <fullName evidence="1">DNA-directed RNA polymerase</fullName>
        <ecNumber evidence="1">2.7.7.6</ecNumber>
    </recommendedName>
</protein>
<dbReference type="GO" id="GO:0003899">
    <property type="term" value="F:DNA-directed RNA polymerase activity"/>
    <property type="evidence" value="ECO:0007669"/>
    <property type="project" value="UniProtKB-EC"/>
</dbReference>
<keyword evidence="4" id="KW-0548">Nucleotidyltransferase</keyword>
<dbReference type="Pfam" id="PF04563">
    <property type="entry name" value="RNA_pol_Rpb2_1"/>
    <property type="match status" value="1"/>
</dbReference>
<dbReference type="EC" id="2.7.7.6" evidence="1"/>